<name>A0A4U6VB81_SETVI</name>
<dbReference type="PANTHER" id="PTHR47851">
    <property type="entry name" value="OS06G0588700 PROTEIN-RELATED"/>
    <property type="match status" value="1"/>
</dbReference>
<proteinExistence type="predicted"/>
<organism evidence="2 3">
    <name type="scientific">Setaria viridis</name>
    <name type="common">Green bristlegrass</name>
    <name type="synonym">Setaria italica subsp. viridis</name>
    <dbReference type="NCBI Taxonomy" id="4556"/>
    <lineage>
        <taxon>Eukaryota</taxon>
        <taxon>Viridiplantae</taxon>
        <taxon>Streptophyta</taxon>
        <taxon>Embryophyta</taxon>
        <taxon>Tracheophyta</taxon>
        <taxon>Spermatophyta</taxon>
        <taxon>Magnoliopsida</taxon>
        <taxon>Liliopsida</taxon>
        <taxon>Poales</taxon>
        <taxon>Poaceae</taxon>
        <taxon>PACMAD clade</taxon>
        <taxon>Panicoideae</taxon>
        <taxon>Panicodae</taxon>
        <taxon>Paniceae</taxon>
        <taxon>Cenchrinae</taxon>
        <taxon>Setaria</taxon>
    </lineage>
</organism>
<evidence type="ECO:0000313" key="2">
    <source>
        <dbReference type="EMBL" id="TKW25882.1"/>
    </source>
</evidence>
<evidence type="ECO:0000313" key="3">
    <source>
        <dbReference type="Proteomes" id="UP000298652"/>
    </source>
</evidence>
<keyword evidence="3" id="KW-1185">Reference proteome</keyword>
<dbReference type="PANTHER" id="PTHR47851:SF1">
    <property type="entry name" value="OS06G0588700 PROTEIN"/>
    <property type="match status" value="1"/>
</dbReference>
<evidence type="ECO:0000256" key="1">
    <source>
        <dbReference type="SAM" id="MobiDB-lite"/>
    </source>
</evidence>
<gene>
    <name evidence="2" type="ORF">SEVIR_3G148700v2</name>
</gene>
<dbReference type="Proteomes" id="UP000298652">
    <property type="component" value="Chromosome 3"/>
</dbReference>
<reference evidence="2" key="1">
    <citation type="submission" date="2019-03" db="EMBL/GenBank/DDBJ databases">
        <title>WGS assembly of Setaria viridis.</title>
        <authorList>
            <person name="Huang P."/>
            <person name="Jenkins J."/>
            <person name="Grimwood J."/>
            <person name="Barry K."/>
            <person name="Healey A."/>
            <person name="Mamidi S."/>
            <person name="Sreedasyam A."/>
            <person name="Shu S."/>
            <person name="Feldman M."/>
            <person name="Wu J."/>
            <person name="Yu Y."/>
            <person name="Chen C."/>
            <person name="Johnson J."/>
            <person name="Rokhsar D."/>
            <person name="Baxter I."/>
            <person name="Schmutz J."/>
            <person name="Brutnell T."/>
            <person name="Kellogg E."/>
        </authorList>
    </citation>
    <scope>NUCLEOTIDE SEQUENCE [LARGE SCALE GENOMIC DNA]</scope>
</reference>
<dbReference type="Gramene" id="TKW25882">
    <property type="protein sequence ID" value="TKW25882"/>
    <property type="gene ID" value="SEVIR_3G148700v2"/>
</dbReference>
<dbReference type="EMBL" id="CM016554">
    <property type="protein sequence ID" value="TKW25882.1"/>
    <property type="molecule type" value="Genomic_DNA"/>
</dbReference>
<feature type="compositionally biased region" description="Polar residues" evidence="1">
    <location>
        <begin position="110"/>
        <end position="124"/>
    </location>
</feature>
<sequence>MADVAWCDENTRIVCEIFADEVQKGNRSSTHLNKTGYKNKQLTNKKTGIEWDESGKNIVMSKTWWKETAAKIKRCTRFKNRGLQNEENLGIMFEDLRNTSDDHWCASNGARPSQTNLSSGTSPINLDDEDEADNDDDSEPEEDVMALVKDYGAVLGTNEHCIASLVFF</sequence>
<accession>A0A4U6VB81</accession>
<dbReference type="AlphaFoldDB" id="A0A4U6VB81"/>
<protein>
    <recommendedName>
        <fullName evidence="4">Myb/SANT-like domain-containing protein</fullName>
    </recommendedName>
</protein>
<evidence type="ECO:0008006" key="4">
    <source>
        <dbReference type="Google" id="ProtNLM"/>
    </source>
</evidence>
<feature type="region of interest" description="Disordered" evidence="1">
    <location>
        <begin position="107"/>
        <end position="141"/>
    </location>
</feature>
<feature type="compositionally biased region" description="Acidic residues" evidence="1">
    <location>
        <begin position="126"/>
        <end position="141"/>
    </location>
</feature>